<evidence type="ECO:0000313" key="3">
    <source>
        <dbReference type="WBParaSite" id="EVEC_0000923601-mRNA-1"/>
    </source>
</evidence>
<accession>A0A0N4VEW2</accession>
<sequence length="160" mass="18053">MIDKLDCGEGKDDAYIRFVRKTSVVDANCELRNYPLEDLITPRQFAVIVYRIYGSKHVIQNLVRNQAGDGTPYKLAITRRIPLCNKETVEYRVVSFPEKKTVIMGAVALNCFLESVINHLLDRQAAGTVVFSNSSIYAYPPHQVASRSTHDDLEVTFVSI</sequence>
<gene>
    <name evidence="1" type="ORF">EVEC_LOCUS8677</name>
</gene>
<dbReference type="AlphaFoldDB" id="A0A0N4VEW2"/>
<proteinExistence type="predicted"/>
<protein>
    <submittedName>
        <fullName evidence="3">Alba domain-containing protein</fullName>
    </submittedName>
</protein>
<dbReference type="SUPFAM" id="SSF100939">
    <property type="entry name" value="SPOC domain-like"/>
    <property type="match status" value="1"/>
</dbReference>
<organism evidence="3">
    <name type="scientific">Enterobius vermicularis</name>
    <name type="common">Human pinworm</name>
    <dbReference type="NCBI Taxonomy" id="51028"/>
    <lineage>
        <taxon>Eukaryota</taxon>
        <taxon>Metazoa</taxon>
        <taxon>Ecdysozoa</taxon>
        <taxon>Nematoda</taxon>
        <taxon>Chromadorea</taxon>
        <taxon>Rhabditida</taxon>
        <taxon>Spirurina</taxon>
        <taxon>Oxyuridomorpha</taxon>
        <taxon>Oxyuroidea</taxon>
        <taxon>Oxyuridae</taxon>
        <taxon>Enterobius</taxon>
    </lineage>
</organism>
<reference evidence="1 2" key="2">
    <citation type="submission" date="2018-10" db="EMBL/GenBank/DDBJ databases">
        <authorList>
            <consortium name="Pathogen Informatics"/>
        </authorList>
    </citation>
    <scope>NUCLEOTIDE SEQUENCE [LARGE SCALE GENOMIC DNA]</scope>
</reference>
<dbReference type="WBParaSite" id="EVEC_0000923601-mRNA-1">
    <property type="protein sequence ID" value="EVEC_0000923601-mRNA-1"/>
    <property type="gene ID" value="EVEC_0000923601"/>
</dbReference>
<dbReference type="Proteomes" id="UP000274131">
    <property type="component" value="Unassembled WGS sequence"/>
</dbReference>
<keyword evidence="2" id="KW-1185">Reference proteome</keyword>
<evidence type="ECO:0000313" key="1">
    <source>
        <dbReference type="EMBL" id="VDD93926.1"/>
    </source>
</evidence>
<name>A0A0N4VEW2_ENTVE</name>
<dbReference type="OrthoDB" id="10050565at2759"/>
<dbReference type="EMBL" id="UXUI01009552">
    <property type="protein sequence ID" value="VDD93926.1"/>
    <property type="molecule type" value="Genomic_DNA"/>
</dbReference>
<reference evidence="3" key="1">
    <citation type="submission" date="2017-02" db="UniProtKB">
        <authorList>
            <consortium name="WormBaseParasite"/>
        </authorList>
    </citation>
    <scope>IDENTIFICATION</scope>
</reference>
<dbReference type="STRING" id="51028.A0A0N4VEW2"/>
<dbReference type="InterPro" id="IPR016194">
    <property type="entry name" value="SPOC-like_C_dom_sf"/>
</dbReference>
<evidence type="ECO:0000313" key="2">
    <source>
        <dbReference type="Proteomes" id="UP000274131"/>
    </source>
</evidence>